<evidence type="ECO:0000313" key="4">
    <source>
        <dbReference type="Proteomes" id="UP000476064"/>
    </source>
</evidence>
<feature type="compositionally biased region" description="Basic and acidic residues" evidence="2">
    <location>
        <begin position="143"/>
        <end position="157"/>
    </location>
</feature>
<sequence>MFKFWKKDKISTSLTDTFIGEGTIVEGAIRSAGSVRVEGQLRGDIFCEGDVVLGESAFAISNITARNAFLAGQVTGNVRISGKLTITSTGKLYGDMDAATLEIEEGGVFQGNSAMDKGEPVVSPIERRSGRDRRAANDPNWNGEERRSGYDRRDKNEPAGSGPLIKKISYRAPEKKDEAETGPEAAEHQAADDTQAFANPLRENGRAFMQNMNAGRKQDKLGEGVSDEERAALGVPGQAAGPAAKQHAAALAETAAASEAAVDELWEDAASAVVGATIVAEAKVVAEEALTAVDETPASVAADAEVGSLGGELGDTSGSAIAAVAAAAEELPATGLAEIAVSSYSERSVGTFETDAAAVSVGVEMAGAKASSGFAVGRFEDETVAVDYTADDWAENKASNVNERSVDGLEQDASAVSAAAVAAPVTAMPLGSLEGAELAGMAAAELDAKGSEEGSEAVAAIEAGIASDAASGSDTDAPIALAGEGKGGWTIFEPLRDGQGERPSEQTAVAGDSDTSVWNSASGFGINVGKPHAGVAATAAPLTNAASGEPVRASGSAYAFGFEQRAHAGGGEHAGQGDQSQRSQPANNRNAEEAAALLRNW</sequence>
<dbReference type="EMBL" id="CP048209">
    <property type="protein sequence ID" value="QHT59301.1"/>
    <property type="molecule type" value="Genomic_DNA"/>
</dbReference>
<reference evidence="3 4" key="1">
    <citation type="submission" date="2020-01" db="EMBL/GenBank/DDBJ databases">
        <title>Paenibacillus sp. nov., isolated from tomato rhizosphere.</title>
        <authorList>
            <person name="Weon H.-Y."/>
            <person name="Lee S.A."/>
        </authorList>
    </citation>
    <scope>NUCLEOTIDE SEQUENCE [LARGE SCALE GENOMIC DNA]</scope>
    <source>
        <strain evidence="3 4">12200R-189</strain>
    </source>
</reference>
<proteinExistence type="inferred from homology"/>
<dbReference type="Pfam" id="PF04519">
    <property type="entry name" value="Bactofilin"/>
    <property type="match status" value="1"/>
</dbReference>
<dbReference type="InterPro" id="IPR007607">
    <property type="entry name" value="BacA/B"/>
</dbReference>
<evidence type="ECO:0000256" key="2">
    <source>
        <dbReference type="SAM" id="MobiDB-lite"/>
    </source>
</evidence>
<name>A0A6C0FUZ7_9BACL</name>
<keyword evidence="4" id="KW-1185">Reference proteome</keyword>
<protein>
    <submittedName>
        <fullName evidence="3">Polymer-forming cytoskeletal protein</fullName>
    </submittedName>
</protein>
<dbReference type="KEGG" id="plyc:GXP70_04500"/>
<feature type="compositionally biased region" description="Low complexity" evidence="2">
    <location>
        <begin position="586"/>
        <end position="601"/>
    </location>
</feature>
<evidence type="ECO:0000256" key="1">
    <source>
        <dbReference type="ARBA" id="ARBA00044755"/>
    </source>
</evidence>
<dbReference type="Proteomes" id="UP000476064">
    <property type="component" value="Chromosome"/>
</dbReference>
<dbReference type="RefSeq" id="WP_162355368.1">
    <property type="nucleotide sequence ID" value="NZ_CP048209.1"/>
</dbReference>
<feature type="region of interest" description="Disordered" evidence="2">
    <location>
        <begin position="110"/>
        <end position="192"/>
    </location>
</feature>
<organism evidence="3 4">
    <name type="scientific">Paenibacillus lycopersici</name>
    <dbReference type="NCBI Taxonomy" id="2704462"/>
    <lineage>
        <taxon>Bacteria</taxon>
        <taxon>Bacillati</taxon>
        <taxon>Bacillota</taxon>
        <taxon>Bacilli</taxon>
        <taxon>Bacillales</taxon>
        <taxon>Paenibacillaceae</taxon>
        <taxon>Paenibacillus</taxon>
    </lineage>
</organism>
<feature type="compositionally biased region" description="Basic and acidic residues" evidence="2">
    <location>
        <begin position="172"/>
        <end position="191"/>
    </location>
</feature>
<accession>A0A6C0FUZ7</accession>
<dbReference type="AlphaFoldDB" id="A0A6C0FUZ7"/>
<dbReference type="PANTHER" id="PTHR35024">
    <property type="entry name" value="HYPOTHETICAL CYTOSOLIC PROTEIN"/>
    <property type="match status" value="1"/>
</dbReference>
<gene>
    <name evidence="3" type="ORF">GXP70_04500</name>
</gene>
<comment type="similarity">
    <text evidence="1">Belongs to the bactofilin family.</text>
</comment>
<feature type="compositionally biased region" description="Basic and acidic residues" evidence="2">
    <location>
        <begin position="125"/>
        <end position="136"/>
    </location>
</feature>
<dbReference type="PANTHER" id="PTHR35024:SF4">
    <property type="entry name" value="POLYMER-FORMING CYTOSKELETAL PROTEIN"/>
    <property type="match status" value="1"/>
</dbReference>
<feature type="region of interest" description="Disordered" evidence="2">
    <location>
        <begin position="562"/>
        <end position="601"/>
    </location>
</feature>
<evidence type="ECO:0000313" key="3">
    <source>
        <dbReference type="EMBL" id="QHT59301.1"/>
    </source>
</evidence>